<feature type="transmembrane region" description="Helical" evidence="1">
    <location>
        <begin position="101"/>
        <end position="120"/>
    </location>
</feature>
<keyword evidence="1" id="KW-1133">Transmembrane helix</keyword>
<dbReference type="Pfam" id="PF16927">
    <property type="entry name" value="HisKA_7TM"/>
    <property type="match status" value="1"/>
</dbReference>
<keyword evidence="1" id="KW-0472">Membrane</keyword>
<protein>
    <recommendedName>
        <fullName evidence="2">Histidine kinase N-terminal 7TM region domain-containing protein</fullName>
    </recommendedName>
</protein>
<name>X0TZ63_9ZZZZ</name>
<sequence length="128" mass="14351">TLVLVWTNHAHGMIWRDTTLRAVRGLLLLEFDHGLWFWVHIAYSYALLLVSTLLLSGMFTRAQRPYRGQIGVLLIAALAPWVGNALYILDLTPLSPLDLTPFAFALSSVVVAWGLCRSHLLDIMPVAR</sequence>
<gene>
    <name evidence="3" type="ORF">S01H1_23629</name>
</gene>
<evidence type="ECO:0000259" key="2">
    <source>
        <dbReference type="Pfam" id="PF16927"/>
    </source>
</evidence>
<feature type="non-terminal residue" evidence="3">
    <location>
        <position position="128"/>
    </location>
</feature>
<proteinExistence type="predicted"/>
<keyword evidence="1" id="KW-0812">Transmembrane</keyword>
<reference evidence="3" key="1">
    <citation type="journal article" date="2014" name="Front. Microbiol.">
        <title>High frequency of phylogenetically diverse reductive dehalogenase-homologous genes in deep subseafloor sedimentary metagenomes.</title>
        <authorList>
            <person name="Kawai M."/>
            <person name="Futagami T."/>
            <person name="Toyoda A."/>
            <person name="Takaki Y."/>
            <person name="Nishi S."/>
            <person name="Hori S."/>
            <person name="Arai W."/>
            <person name="Tsubouchi T."/>
            <person name="Morono Y."/>
            <person name="Uchiyama I."/>
            <person name="Ito T."/>
            <person name="Fujiyama A."/>
            <person name="Inagaki F."/>
            <person name="Takami H."/>
        </authorList>
    </citation>
    <scope>NUCLEOTIDE SEQUENCE</scope>
    <source>
        <strain evidence="3">Expedition CK06-06</strain>
    </source>
</reference>
<organism evidence="3">
    <name type="scientific">marine sediment metagenome</name>
    <dbReference type="NCBI Taxonomy" id="412755"/>
    <lineage>
        <taxon>unclassified sequences</taxon>
        <taxon>metagenomes</taxon>
        <taxon>ecological metagenomes</taxon>
    </lineage>
</organism>
<dbReference type="InterPro" id="IPR031621">
    <property type="entry name" value="HisKA_7TM"/>
</dbReference>
<evidence type="ECO:0000256" key="1">
    <source>
        <dbReference type="SAM" id="Phobius"/>
    </source>
</evidence>
<feature type="transmembrane region" description="Helical" evidence="1">
    <location>
        <begin position="70"/>
        <end position="89"/>
    </location>
</feature>
<feature type="transmembrane region" description="Helical" evidence="1">
    <location>
        <begin position="35"/>
        <end position="58"/>
    </location>
</feature>
<feature type="domain" description="Histidine kinase N-terminal 7TM region" evidence="2">
    <location>
        <begin position="1"/>
        <end position="125"/>
    </location>
</feature>
<dbReference type="EMBL" id="BARS01013715">
    <property type="protein sequence ID" value="GAF98883.1"/>
    <property type="molecule type" value="Genomic_DNA"/>
</dbReference>
<accession>X0TZ63</accession>
<evidence type="ECO:0000313" key="3">
    <source>
        <dbReference type="EMBL" id="GAF98883.1"/>
    </source>
</evidence>
<comment type="caution">
    <text evidence="3">The sequence shown here is derived from an EMBL/GenBank/DDBJ whole genome shotgun (WGS) entry which is preliminary data.</text>
</comment>
<feature type="non-terminal residue" evidence="3">
    <location>
        <position position="1"/>
    </location>
</feature>
<dbReference type="AlphaFoldDB" id="X0TZ63"/>